<dbReference type="RefSeq" id="WP_013657436.1">
    <property type="nucleotide sequence ID" value="NC_015275.1"/>
</dbReference>
<dbReference type="eggNOG" id="COG0455">
    <property type="taxonomic scope" value="Bacteria"/>
</dbReference>
<keyword evidence="2" id="KW-0067">ATP-binding</keyword>
<dbReference type="InterPro" id="IPR033875">
    <property type="entry name" value="FlhG"/>
</dbReference>
<protein>
    <submittedName>
        <fullName evidence="3">Cobyrinic acid ac-diamide synthase</fullName>
    </submittedName>
</protein>
<sequence>MNDQAEALRQMVGINEVNKFAQQEDMRIITVASGKGGVGKSNFSVNLGLAMQVLGQNPIILDADFGLANVEIILGERPKFNLSHLIKGQCHIYDLVTTSKYGLPFISGGSGIKDMNFLPTYQIDKISSQLAELSSLTNMLIIDTGAGINDIVVKFCKLAHEVYIIVTPEPTSITDGYALIKTLIGQFDLDTTIKVIVNKAMSQEEAHEVFHKLYYVTEHFLKRPIQYGGFVPYDEQLFKSVKEQVPVFEYNRQAKSSMAYYQIGRIILGDKSKQTIKKENWVSRFKKIFSH</sequence>
<name>F2JGQ1_CELLD</name>
<dbReference type="PANTHER" id="PTHR43384:SF4">
    <property type="entry name" value="CELLULOSE BIOSYNTHESIS PROTEIN BCSQ-RELATED"/>
    <property type="match status" value="1"/>
</dbReference>
<dbReference type="KEGG" id="cle:Clole_2437"/>
<proteinExistence type="predicted"/>
<dbReference type="Gene3D" id="3.40.50.300">
    <property type="entry name" value="P-loop containing nucleotide triphosphate hydrolases"/>
    <property type="match status" value="1"/>
</dbReference>
<dbReference type="PIRSF" id="PIRSF003092">
    <property type="entry name" value="MinD"/>
    <property type="match status" value="1"/>
</dbReference>
<dbReference type="GO" id="GO:0016887">
    <property type="term" value="F:ATP hydrolysis activity"/>
    <property type="evidence" value="ECO:0007669"/>
    <property type="project" value="TreeGrafter"/>
</dbReference>
<organism evidence="3 4">
    <name type="scientific">Cellulosilyticum lentocellum (strain ATCC 49066 / DSM 5427 / NCIMB 11756 / RHM5)</name>
    <name type="common">Clostridium lentocellum</name>
    <dbReference type="NCBI Taxonomy" id="642492"/>
    <lineage>
        <taxon>Bacteria</taxon>
        <taxon>Bacillati</taxon>
        <taxon>Bacillota</taxon>
        <taxon>Clostridia</taxon>
        <taxon>Lachnospirales</taxon>
        <taxon>Cellulosilyticaceae</taxon>
        <taxon>Cellulosilyticum</taxon>
    </lineage>
</organism>
<keyword evidence="1" id="KW-0547">Nucleotide-binding</keyword>
<dbReference type="PANTHER" id="PTHR43384">
    <property type="entry name" value="SEPTUM SITE-DETERMINING PROTEIN MIND HOMOLOG, CHLOROPLASTIC-RELATED"/>
    <property type="match status" value="1"/>
</dbReference>
<dbReference type="InterPro" id="IPR027417">
    <property type="entry name" value="P-loop_NTPase"/>
</dbReference>
<dbReference type="InterPro" id="IPR033756">
    <property type="entry name" value="YlxH/NBP35"/>
</dbReference>
<dbReference type="SUPFAM" id="SSF52540">
    <property type="entry name" value="P-loop containing nucleoside triphosphate hydrolases"/>
    <property type="match status" value="1"/>
</dbReference>
<dbReference type="GO" id="GO:0009898">
    <property type="term" value="C:cytoplasmic side of plasma membrane"/>
    <property type="evidence" value="ECO:0007669"/>
    <property type="project" value="TreeGrafter"/>
</dbReference>
<evidence type="ECO:0000256" key="2">
    <source>
        <dbReference type="ARBA" id="ARBA00022840"/>
    </source>
</evidence>
<dbReference type="GO" id="GO:0005524">
    <property type="term" value="F:ATP binding"/>
    <property type="evidence" value="ECO:0007669"/>
    <property type="project" value="UniProtKB-KW"/>
</dbReference>
<gene>
    <name evidence="3" type="ordered locus">Clole_2437</name>
</gene>
<dbReference type="STRING" id="642492.Clole_2437"/>
<evidence type="ECO:0000313" key="4">
    <source>
        <dbReference type="Proteomes" id="UP000008467"/>
    </source>
</evidence>
<dbReference type="GO" id="GO:0005829">
    <property type="term" value="C:cytosol"/>
    <property type="evidence" value="ECO:0007669"/>
    <property type="project" value="TreeGrafter"/>
</dbReference>
<dbReference type="Pfam" id="PF10609">
    <property type="entry name" value="ParA"/>
    <property type="match status" value="1"/>
</dbReference>
<dbReference type="InterPro" id="IPR050625">
    <property type="entry name" value="ParA/MinD_ATPase"/>
</dbReference>
<keyword evidence="4" id="KW-1185">Reference proteome</keyword>
<dbReference type="EMBL" id="CP002582">
    <property type="protein sequence ID" value="ADZ84143.1"/>
    <property type="molecule type" value="Genomic_DNA"/>
</dbReference>
<dbReference type="GO" id="GO:0051782">
    <property type="term" value="P:negative regulation of cell division"/>
    <property type="evidence" value="ECO:0007669"/>
    <property type="project" value="TreeGrafter"/>
</dbReference>
<dbReference type="CDD" id="cd02038">
    <property type="entry name" value="FlhG-like"/>
    <property type="match status" value="1"/>
</dbReference>
<dbReference type="AlphaFoldDB" id="F2JGQ1"/>
<dbReference type="Proteomes" id="UP000008467">
    <property type="component" value="Chromosome"/>
</dbReference>
<accession>F2JGQ1</accession>
<reference evidence="3 4" key="1">
    <citation type="journal article" date="2011" name="J. Bacteriol.">
        <title>Complete genome sequence of the cellulose-degrading bacterium Cellulosilyticum lentocellum.</title>
        <authorList>
            <consortium name="US DOE Joint Genome Institute"/>
            <person name="Miller D.A."/>
            <person name="Suen G."/>
            <person name="Bruce D."/>
            <person name="Copeland A."/>
            <person name="Cheng J.F."/>
            <person name="Detter C."/>
            <person name="Goodwin L.A."/>
            <person name="Han C.S."/>
            <person name="Hauser L.J."/>
            <person name="Land M.L."/>
            <person name="Lapidus A."/>
            <person name="Lucas S."/>
            <person name="Meincke L."/>
            <person name="Pitluck S."/>
            <person name="Tapia R."/>
            <person name="Teshima H."/>
            <person name="Woyke T."/>
            <person name="Fox B.G."/>
            <person name="Angert E.R."/>
            <person name="Currie C.R."/>
        </authorList>
    </citation>
    <scope>NUCLEOTIDE SEQUENCE [LARGE SCALE GENOMIC DNA]</scope>
    <source>
        <strain evidence="4">ATCC 49066 / DSM 5427 / NCIMB 11756 / RHM5</strain>
    </source>
</reference>
<dbReference type="HOGENOM" id="CLU_037612_0_0_9"/>
<evidence type="ECO:0000313" key="3">
    <source>
        <dbReference type="EMBL" id="ADZ84143.1"/>
    </source>
</evidence>
<evidence type="ECO:0000256" key="1">
    <source>
        <dbReference type="ARBA" id="ARBA00022741"/>
    </source>
</evidence>
<dbReference type="InterPro" id="IPR025501">
    <property type="entry name" value="MinD_FleN"/>
</dbReference>